<name>A0A183AX23_9TREM</name>
<protein>
    <submittedName>
        <fullName evidence="14">WD_REPEATS_REGION domain-containing protein</fullName>
    </submittedName>
</protein>
<comment type="similarity">
    <text evidence="2">Belongs to the dynein intermediate chain family.</text>
</comment>
<keyword evidence="13" id="KW-1185">Reference proteome</keyword>
<evidence type="ECO:0000313" key="12">
    <source>
        <dbReference type="EMBL" id="VDP88591.1"/>
    </source>
</evidence>
<dbReference type="InterPro" id="IPR015943">
    <property type="entry name" value="WD40/YVTN_repeat-like_dom_sf"/>
</dbReference>
<dbReference type="GO" id="GO:0005874">
    <property type="term" value="C:microtubule"/>
    <property type="evidence" value="ECO:0007669"/>
    <property type="project" value="UniProtKB-KW"/>
</dbReference>
<gene>
    <name evidence="12" type="ORF">ECPE_LOCUS11508</name>
</gene>
<keyword evidence="10" id="KW-0966">Cell projection</keyword>
<dbReference type="Gene3D" id="2.130.10.10">
    <property type="entry name" value="YVTN repeat-like/Quinoprotein amine dehydrogenase"/>
    <property type="match status" value="1"/>
</dbReference>
<evidence type="ECO:0000256" key="2">
    <source>
        <dbReference type="ARBA" id="ARBA00011059"/>
    </source>
</evidence>
<keyword evidence="5" id="KW-0493">Microtubule</keyword>
<dbReference type="GO" id="GO:0003341">
    <property type="term" value="P:cilium movement"/>
    <property type="evidence" value="ECO:0007669"/>
    <property type="project" value="TreeGrafter"/>
</dbReference>
<keyword evidence="6" id="KW-0677">Repeat</keyword>
<organism evidence="14">
    <name type="scientific">Echinostoma caproni</name>
    <dbReference type="NCBI Taxonomy" id="27848"/>
    <lineage>
        <taxon>Eukaryota</taxon>
        <taxon>Metazoa</taxon>
        <taxon>Spiralia</taxon>
        <taxon>Lophotrochozoa</taxon>
        <taxon>Platyhelminthes</taxon>
        <taxon>Trematoda</taxon>
        <taxon>Digenea</taxon>
        <taxon>Plagiorchiida</taxon>
        <taxon>Echinostomata</taxon>
        <taxon>Echinostomatoidea</taxon>
        <taxon>Echinostomatidae</taxon>
        <taxon>Echinostoma</taxon>
    </lineage>
</organism>
<dbReference type="Proteomes" id="UP000272942">
    <property type="component" value="Unassembled WGS sequence"/>
</dbReference>
<comment type="subcellular location">
    <subcellularLocation>
        <location evidence="1">Cytoplasm</location>
        <location evidence="1">Cytoskeleton</location>
        <location evidence="1">Cilium axoneme</location>
    </subcellularLocation>
</comment>
<dbReference type="OrthoDB" id="6247618at2759"/>
<dbReference type="GO" id="GO:0045504">
    <property type="term" value="F:dynein heavy chain binding"/>
    <property type="evidence" value="ECO:0007669"/>
    <property type="project" value="TreeGrafter"/>
</dbReference>
<dbReference type="GO" id="GO:0036158">
    <property type="term" value="P:outer dynein arm assembly"/>
    <property type="evidence" value="ECO:0007669"/>
    <property type="project" value="TreeGrafter"/>
</dbReference>
<evidence type="ECO:0000256" key="3">
    <source>
        <dbReference type="ARBA" id="ARBA00022490"/>
    </source>
</evidence>
<evidence type="ECO:0000256" key="10">
    <source>
        <dbReference type="ARBA" id="ARBA00023273"/>
    </source>
</evidence>
<dbReference type="PANTHER" id="PTHR12442">
    <property type="entry name" value="DYNEIN INTERMEDIATE CHAIN"/>
    <property type="match status" value="1"/>
</dbReference>
<dbReference type="InterPro" id="IPR050687">
    <property type="entry name" value="Dynein_IC"/>
</dbReference>
<dbReference type="AlphaFoldDB" id="A0A183AX23"/>
<evidence type="ECO:0000313" key="13">
    <source>
        <dbReference type="Proteomes" id="UP000272942"/>
    </source>
</evidence>
<reference evidence="12 13" key="2">
    <citation type="submission" date="2018-11" db="EMBL/GenBank/DDBJ databases">
        <authorList>
            <consortium name="Pathogen Informatics"/>
        </authorList>
    </citation>
    <scope>NUCLEOTIDE SEQUENCE [LARGE SCALE GENOMIC DNA]</scope>
    <source>
        <strain evidence="12 13">Egypt</strain>
    </source>
</reference>
<dbReference type="PROSITE" id="PS50082">
    <property type="entry name" value="WD_REPEATS_2"/>
    <property type="match status" value="1"/>
</dbReference>
<evidence type="ECO:0000256" key="11">
    <source>
        <dbReference type="PROSITE-ProRule" id="PRU00221"/>
    </source>
</evidence>
<dbReference type="GO" id="GO:0045503">
    <property type="term" value="F:dynein light chain binding"/>
    <property type="evidence" value="ECO:0007669"/>
    <property type="project" value="TreeGrafter"/>
</dbReference>
<keyword evidence="3" id="KW-0963">Cytoplasm</keyword>
<proteinExistence type="inferred from homology"/>
<dbReference type="PANTHER" id="PTHR12442:SF11">
    <property type="entry name" value="DYNEIN AXONEMAL INTERMEDIATE CHAIN 1"/>
    <property type="match status" value="1"/>
</dbReference>
<reference evidence="14" key="1">
    <citation type="submission" date="2016-06" db="UniProtKB">
        <authorList>
            <consortium name="WormBaseParasite"/>
        </authorList>
    </citation>
    <scope>IDENTIFICATION</scope>
</reference>
<evidence type="ECO:0000256" key="9">
    <source>
        <dbReference type="ARBA" id="ARBA00023212"/>
    </source>
</evidence>
<accession>A0A183AX23</accession>
<keyword evidence="4 11" id="KW-0853">WD repeat</keyword>
<evidence type="ECO:0000256" key="4">
    <source>
        <dbReference type="ARBA" id="ARBA00022574"/>
    </source>
</evidence>
<keyword evidence="7" id="KW-0243">Dynein</keyword>
<evidence type="ECO:0000256" key="1">
    <source>
        <dbReference type="ARBA" id="ARBA00004430"/>
    </source>
</evidence>
<sequence length="331" mass="37741">MRVMERMICQNCLDDILIDFHSWNDPADEVREQGSLYPLWRFKHPGSRQKRLPVTSIRWSTRYADLFYVGYGEGKTDGRKCNGGAGNDGVDPNSFDNQRIFYKTDEYLDTETHDLWQFTPPTYSFKSGEKVSRLFNQPHFGPCWNVEWLIRSDSNEMDVVSIAGDGRLLCWSVQKVLFGFPTSSGLYEKIAMGTGSGRIVVCSTIDSGQIDYHWPKSHDSPVQQVRWNPIVPDILISCSFDRTVKFWTPGTPYALTTIELFVPVSDVCWAPYSSTTFALVTQTGQVQVFDLFWSQTHPLATHELMRGRIPVAGTKLIFNTRLPLLLVGDEQ</sequence>
<keyword evidence="9" id="KW-0206">Cytoskeleton</keyword>
<feature type="repeat" description="WD" evidence="11">
    <location>
        <begin position="215"/>
        <end position="247"/>
    </location>
</feature>
<dbReference type="SMART" id="SM00320">
    <property type="entry name" value="WD40"/>
    <property type="match status" value="2"/>
</dbReference>
<evidence type="ECO:0000256" key="8">
    <source>
        <dbReference type="ARBA" id="ARBA00023175"/>
    </source>
</evidence>
<keyword evidence="8" id="KW-0505">Motor protein</keyword>
<dbReference type="EMBL" id="UZAN01050965">
    <property type="protein sequence ID" value="VDP88591.1"/>
    <property type="molecule type" value="Genomic_DNA"/>
</dbReference>
<dbReference type="InterPro" id="IPR036322">
    <property type="entry name" value="WD40_repeat_dom_sf"/>
</dbReference>
<evidence type="ECO:0000256" key="6">
    <source>
        <dbReference type="ARBA" id="ARBA00022737"/>
    </source>
</evidence>
<dbReference type="SUPFAM" id="SSF50978">
    <property type="entry name" value="WD40 repeat-like"/>
    <property type="match status" value="1"/>
</dbReference>
<evidence type="ECO:0000256" key="7">
    <source>
        <dbReference type="ARBA" id="ARBA00023017"/>
    </source>
</evidence>
<evidence type="ECO:0000313" key="14">
    <source>
        <dbReference type="WBParaSite" id="ECPE_0001154301-mRNA-1"/>
    </source>
</evidence>
<dbReference type="GO" id="GO:0036157">
    <property type="term" value="C:outer dynein arm"/>
    <property type="evidence" value="ECO:0007669"/>
    <property type="project" value="TreeGrafter"/>
</dbReference>
<dbReference type="InterPro" id="IPR001680">
    <property type="entry name" value="WD40_rpt"/>
</dbReference>
<dbReference type="WBParaSite" id="ECPE_0001154301-mRNA-1">
    <property type="protein sequence ID" value="ECPE_0001154301-mRNA-1"/>
    <property type="gene ID" value="ECPE_0001154301"/>
</dbReference>
<evidence type="ECO:0000256" key="5">
    <source>
        <dbReference type="ARBA" id="ARBA00022701"/>
    </source>
</evidence>